<evidence type="ECO:0000259" key="11">
    <source>
        <dbReference type="Pfam" id="PF21082"/>
    </source>
</evidence>
<dbReference type="Gene3D" id="1.10.287.1260">
    <property type="match status" value="1"/>
</dbReference>
<organism evidence="12 13">
    <name type="scientific">Thetidibacter halocola</name>
    <dbReference type="NCBI Taxonomy" id="2827239"/>
    <lineage>
        <taxon>Bacteria</taxon>
        <taxon>Pseudomonadati</taxon>
        <taxon>Pseudomonadota</taxon>
        <taxon>Alphaproteobacteria</taxon>
        <taxon>Rhodobacterales</taxon>
        <taxon>Roseobacteraceae</taxon>
        <taxon>Thetidibacter</taxon>
    </lineage>
</organism>
<feature type="region of interest" description="Disordered" evidence="7">
    <location>
        <begin position="780"/>
        <end position="825"/>
    </location>
</feature>
<evidence type="ECO:0000256" key="7">
    <source>
        <dbReference type="SAM" id="MobiDB-lite"/>
    </source>
</evidence>
<keyword evidence="4 8" id="KW-0812">Transmembrane</keyword>
<dbReference type="InterPro" id="IPR022249">
    <property type="entry name" value="DUF3772"/>
</dbReference>
<evidence type="ECO:0000256" key="8">
    <source>
        <dbReference type="SAM" id="Phobius"/>
    </source>
</evidence>
<dbReference type="InterPro" id="IPR006686">
    <property type="entry name" value="MscS_channel_CS"/>
</dbReference>
<dbReference type="InterPro" id="IPR006685">
    <property type="entry name" value="MscS_channel_2nd"/>
</dbReference>
<feature type="transmembrane region" description="Helical" evidence="8">
    <location>
        <begin position="338"/>
        <end position="357"/>
    </location>
</feature>
<dbReference type="InterPro" id="IPR049278">
    <property type="entry name" value="MS_channel_C"/>
</dbReference>
<feature type="domain" description="Mechanosensitive ion channel MscS C-terminal" evidence="11">
    <location>
        <begin position="686"/>
        <end position="767"/>
    </location>
</feature>
<feature type="transmembrane region" description="Helical" evidence="8">
    <location>
        <begin position="363"/>
        <end position="381"/>
    </location>
</feature>
<evidence type="ECO:0000256" key="5">
    <source>
        <dbReference type="ARBA" id="ARBA00022989"/>
    </source>
</evidence>
<protein>
    <submittedName>
        <fullName evidence="12">DUF3772 domain-containing protein</fullName>
    </submittedName>
</protein>
<dbReference type="EMBL" id="JAGTUU010000001">
    <property type="protein sequence ID" value="MBS0123054.1"/>
    <property type="molecule type" value="Genomic_DNA"/>
</dbReference>
<keyword evidence="6 8" id="KW-0472">Membrane</keyword>
<dbReference type="Proteomes" id="UP000681356">
    <property type="component" value="Unassembled WGS sequence"/>
</dbReference>
<dbReference type="GO" id="GO:0005886">
    <property type="term" value="C:plasma membrane"/>
    <property type="evidence" value="ECO:0007669"/>
    <property type="project" value="UniProtKB-SubCell"/>
</dbReference>
<feature type="transmembrane region" description="Helical" evidence="8">
    <location>
        <begin position="590"/>
        <end position="608"/>
    </location>
</feature>
<dbReference type="InterPro" id="IPR052702">
    <property type="entry name" value="MscS-like_channel"/>
</dbReference>
<dbReference type="Pfam" id="PF21082">
    <property type="entry name" value="MS_channel_3rd"/>
    <property type="match status" value="1"/>
</dbReference>
<feature type="domain" description="Mechanosensitive ion channel MscS" evidence="9">
    <location>
        <begin position="610"/>
        <end position="677"/>
    </location>
</feature>
<dbReference type="AlphaFoldDB" id="A0A8J7WD71"/>
<comment type="subcellular location">
    <subcellularLocation>
        <location evidence="1">Cell membrane</location>
        <topology evidence="1">Multi-pass membrane protein</topology>
    </subcellularLocation>
</comment>
<dbReference type="PANTHER" id="PTHR30347">
    <property type="entry name" value="POTASSIUM CHANNEL RELATED"/>
    <property type="match status" value="1"/>
</dbReference>
<feature type="transmembrane region" description="Helical" evidence="8">
    <location>
        <begin position="214"/>
        <end position="232"/>
    </location>
</feature>
<evidence type="ECO:0000259" key="9">
    <source>
        <dbReference type="Pfam" id="PF00924"/>
    </source>
</evidence>
<evidence type="ECO:0000313" key="13">
    <source>
        <dbReference type="Proteomes" id="UP000681356"/>
    </source>
</evidence>
<sequence>MSRLGQKARAQLAILALVLALLPALGLPVASVAQQVTAERTASAIDYARWEAEAEQAENLLETGTASSALFDEVRASLAEWRGRFTAAENANASRIAAIEAQIADLGSPPADGATETAAVAERRTVLNEQLSQAQLPRLNASQAYARVDRLIAEIDALLNARKQQQLLELSPSPANPVRWEPALVGLRDVVQALRRDLSDSLSDPERRTQMAETAPVVVFMLALALLALVRGRRWTERLTRRLGRRLHVRGRAALVFLSSLLQLVIPLLGVILIFAAVGTSGVIGEVGITLLQALGALTIAVYFALWLAGRLFPDGEDLPLGVLELDDKQRAAARRTVVAIGVFLGLSVVAQQIAGLDIVQPVAKGVLQFPLYLGLALFYLRGARQLKAGRAEATEESGLGFMRRVLSVLQQALTIVAIVGPALSLIGFVNAAEAIMVPTGVSLAILGVLIALQPVVRDLYALIFRTSHDDAGQALLPVLVNFALAFGALPLLALTWGIRPEELGEIYARFWEGVPVGEGRITPGNVAAVAIVFALGLIATRLFQGALKSTVLPRTKLDVGARNAVNSGVGYVGIALALVIAVTTAGIDLTALGVVLGALSVGIGFGLQNVVNNFVSGLILLIERPISEGDWIEVGSNMGIVKSISVRSTRIETFDRTDVVIPNADLISGTVTNWTRGNTVGRAIVTVGVAYGTNTRRVQEILQEIAREHPVVARYPEPGVDFMGFGADSLDFRIRAILRDVNQLIAVKTEMHHRIVERFAEEGIEIPFAQRDVWLRNPEALRAATPADPAAPEPPARRPSTPPDEEAAGQENPFAEMNETGDDR</sequence>
<feature type="transmembrane region" description="Helical" evidence="8">
    <location>
        <begin position="436"/>
        <end position="454"/>
    </location>
</feature>
<comment type="caution">
    <text evidence="12">The sequence shown here is derived from an EMBL/GenBank/DDBJ whole genome shotgun (WGS) entry which is preliminary data.</text>
</comment>
<dbReference type="Pfam" id="PF12607">
    <property type="entry name" value="DUF3772"/>
    <property type="match status" value="1"/>
</dbReference>
<comment type="similarity">
    <text evidence="2">Belongs to the MscS (TC 1.A.23) family.</text>
</comment>
<feature type="transmembrane region" description="Helical" evidence="8">
    <location>
        <begin position="290"/>
        <end position="309"/>
    </location>
</feature>
<dbReference type="PROSITE" id="PS01246">
    <property type="entry name" value="UPF0003"/>
    <property type="match status" value="1"/>
</dbReference>
<dbReference type="InterPro" id="IPR011066">
    <property type="entry name" value="MscS_channel_C_sf"/>
</dbReference>
<proteinExistence type="inferred from homology"/>
<dbReference type="Gene3D" id="3.30.70.100">
    <property type="match status" value="1"/>
</dbReference>
<dbReference type="GO" id="GO:0008381">
    <property type="term" value="F:mechanosensitive monoatomic ion channel activity"/>
    <property type="evidence" value="ECO:0007669"/>
    <property type="project" value="UniProtKB-ARBA"/>
</dbReference>
<keyword evidence="5 8" id="KW-1133">Transmembrane helix</keyword>
<evidence type="ECO:0000256" key="6">
    <source>
        <dbReference type="ARBA" id="ARBA00023136"/>
    </source>
</evidence>
<feature type="transmembrane region" description="Helical" evidence="8">
    <location>
        <begin position="527"/>
        <end position="544"/>
    </location>
</feature>
<feature type="transmembrane region" description="Helical" evidence="8">
    <location>
        <begin position="475"/>
        <end position="499"/>
    </location>
</feature>
<evidence type="ECO:0000256" key="4">
    <source>
        <dbReference type="ARBA" id="ARBA00022692"/>
    </source>
</evidence>
<dbReference type="InterPro" id="IPR010920">
    <property type="entry name" value="LSM_dom_sf"/>
</dbReference>
<keyword evidence="13" id="KW-1185">Reference proteome</keyword>
<feature type="transmembrane region" description="Helical" evidence="8">
    <location>
        <begin position="413"/>
        <end position="430"/>
    </location>
</feature>
<name>A0A8J7WD71_9RHOB</name>
<dbReference type="InterPro" id="IPR023408">
    <property type="entry name" value="MscS_beta-dom_sf"/>
</dbReference>
<dbReference type="PANTHER" id="PTHR30347:SF1">
    <property type="entry name" value="MECHANOSENSITIVE CHANNEL MSCK"/>
    <property type="match status" value="1"/>
</dbReference>
<dbReference type="Gene3D" id="2.30.30.60">
    <property type="match status" value="1"/>
</dbReference>
<gene>
    <name evidence="12" type="ORF">KB874_02815</name>
</gene>
<evidence type="ECO:0000256" key="1">
    <source>
        <dbReference type="ARBA" id="ARBA00004651"/>
    </source>
</evidence>
<evidence type="ECO:0000259" key="10">
    <source>
        <dbReference type="Pfam" id="PF12607"/>
    </source>
</evidence>
<feature type="transmembrane region" description="Helical" evidence="8">
    <location>
        <begin position="253"/>
        <end position="278"/>
    </location>
</feature>
<dbReference type="Pfam" id="PF00924">
    <property type="entry name" value="MS_channel_2nd"/>
    <property type="match status" value="1"/>
</dbReference>
<accession>A0A8J7WD71</accession>
<evidence type="ECO:0000256" key="3">
    <source>
        <dbReference type="ARBA" id="ARBA00022475"/>
    </source>
</evidence>
<evidence type="ECO:0000256" key="2">
    <source>
        <dbReference type="ARBA" id="ARBA00008017"/>
    </source>
</evidence>
<evidence type="ECO:0000313" key="12">
    <source>
        <dbReference type="EMBL" id="MBS0123054.1"/>
    </source>
</evidence>
<reference evidence="12" key="1">
    <citation type="submission" date="2021-04" db="EMBL/GenBank/DDBJ databases">
        <authorList>
            <person name="Yoon J."/>
        </authorList>
    </citation>
    <scope>NUCLEOTIDE SEQUENCE</scope>
    <source>
        <strain evidence="12">KMU-90</strain>
    </source>
</reference>
<keyword evidence="3" id="KW-1003">Cell membrane</keyword>
<dbReference type="SUPFAM" id="SSF82689">
    <property type="entry name" value="Mechanosensitive channel protein MscS (YggB), C-terminal domain"/>
    <property type="match status" value="1"/>
</dbReference>
<feature type="domain" description="DUF3772" evidence="10">
    <location>
        <begin position="140"/>
        <end position="200"/>
    </location>
</feature>
<feature type="transmembrane region" description="Helical" evidence="8">
    <location>
        <begin position="565"/>
        <end position="584"/>
    </location>
</feature>
<dbReference type="RefSeq" id="WP_212535015.1">
    <property type="nucleotide sequence ID" value="NZ_JAGTUU010000001.1"/>
</dbReference>
<dbReference type="InterPro" id="IPR011014">
    <property type="entry name" value="MscS_channel_TM-2"/>
</dbReference>
<dbReference type="SUPFAM" id="SSF82861">
    <property type="entry name" value="Mechanosensitive channel protein MscS (YggB), transmembrane region"/>
    <property type="match status" value="1"/>
</dbReference>
<dbReference type="SUPFAM" id="SSF50182">
    <property type="entry name" value="Sm-like ribonucleoproteins"/>
    <property type="match status" value="1"/>
</dbReference>